<evidence type="ECO:0000313" key="2">
    <source>
        <dbReference type="EMBL" id="KAK4773234.1"/>
    </source>
</evidence>
<accession>A0AAN7KXI0</accession>
<sequence length="120" mass="13299">MDIESQRLRRAAAAYFFFFLLLSSRACTAGGVTPASSHCPFNLSKKLLGLLKDRVFLLRIHVLSSSVSRKVGRWVCESSLYFLFSAGWWGSPEFHASAGNIWSLQDQLVIISGDKDELGG</sequence>
<gene>
    <name evidence="2" type="ORF">SAY87_028253</name>
</gene>
<protein>
    <submittedName>
        <fullName evidence="2">Uncharacterized protein</fullName>
    </submittedName>
</protein>
<organism evidence="2 3">
    <name type="scientific">Trapa incisa</name>
    <dbReference type="NCBI Taxonomy" id="236973"/>
    <lineage>
        <taxon>Eukaryota</taxon>
        <taxon>Viridiplantae</taxon>
        <taxon>Streptophyta</taxon>
        <taxon>Embryophyta</taxon>
        <taxon>Tracheophyta</taxon>
        <taxon>Spermatophyta</taxon>
        <taxon>Magnoliopsida</taxon>
        <taxon>eudicotyledons</taxon>
        <taxon>Gunneridae</taxon>
        <taxon>Pentapetalae</taxon>
        <taxon>rosids</taxon>
        <taxon>malvids</taxon>
        <taxon>Myrtales</taxon>
        <taxon>Lythraceae</taxon>
        <taxon>Trapa</taxon>
    </lineage>
</organism>
<name>A0AAN7KXI0_9MYRT</name>
<dbReference type="AlphaFoldDB" id="A0AAN7KXI0"/>
<feature type="chain" id="PRO_5042825310" evidence="1">
    <location>
        <begin position="30"/>
        <end position="120"/>
    </location>
</feature>
<comment type="caution">
    <text evidence="2">The sequence shown here is derived from an EMBL/GenBank/DDBJ whole genome shotgun (WGS) entry which is preliminary data.</text>
</comment>
<keyword evidence="3" id="KW-1185">Reference proteome</keyword>
<keyword evidence="1" id="KW-0732">Signal</keyword>
<proteinExistence type="predicted"/>
<dbReference type="EMBL" id="JAXIOK010000004">
    <property type="protein sequence ID" value="KAK4773234.1"/>
    <property type="molecule type" value="Genomic_DNA"/>
</dbReference>
<evidence type="ECO:0000256" key="1">
    <source>
        <dbReference type="SAM" id="SignalP"/>
    </source>
</evidence>
<reference evidence="2 3" key="1">
    <citation type="journal article" date="2023" name="Hortic Res">
        <title>Pangenome of water caltrop reveals structural variations and asymmetric subgenome divergence after allopolyploidization.</title>
        <authorList>
            <person name="Zhang X."/>
            <person name="Chen Y."/>
            <person name="Wang L."/>
            <person name="Yuan Y."/>
            <person name="Fang M."/>
            <person name="Shi L."/>
            <person name="Lu R."/>
            <person name="Comes H.P."/>
            <person name="Ma Y."/>
            <person name="Chen Y."/>
            <person name="Huang G."/>
            <person name="Zhou Y."/>
            <person name="Zheng Z."/>
            <person name="Qiu Y."/>
        </authorList>
    </citation>
    <scope>NUCLEOTIDE SEQUENCE [LARGE SCALE GENOMIC DNA]</scope>
    <source>
        <tissue evidence="2">Roots</tissue>
    </source>
</reference>
<feature type="signal peptide" evidence="1">
    <location>
        <begin position="1"/>
        <end position="29"/>
    </location>
</feature>
<evidence type="ECO:0000313" key="3">
    <source>
        <dbReference type="Proteomes" id="UP001345219"/>
    </source>
</evidence>
<dbReference type="Proteomes" id="UP001345219">
    <property type="component" value="Chromosome 22"/>
</dbReference>